<keyword evidence="2" id="KW-1185">Reference proteome</keyword>
<dbReference type="Proteomes" id="UP000219612">
    <property type="component" value="Unassembled WGS sequence"/>
</dbReference>
<evidence type="ECO:0000313" key="2">
    <source>
        <dbReference type="Proteomes" id="UP000219612"/>
    </source>
</evidence>
<name>A0A285HU71_9ACTN</name>
<sequence>MAFRPDAGRLAISAPSGELTLWNTADPARPKAAGRLRQGRGIVAAAWNPAVTDMLATTSSDGSGAVWWLRDDRPPELFASWAALPERPRHVGWVAGGAWVFSMTANGATSVWDVRSGACVGRVNVSGGRRVLAAHYRGEEVVVITDSGWARLWHPRRQPGEWISLTARPVSACAWSASLLVLAGPDGRLDCFDADFQQVDAVSGAREHTRALACSDDSRLFVAFGEDRAVAVGRDGAVRWKIPLDPAATRSAQIAGDLVAVSGRPLRPTLLALATGEAH</sequence>
<evidence type="ECO:0000313" key="1">
    <source>
        <dbReference type="EMBL" id="SNY39250.1"/>
    </source>
</evidence>
<reference evidence="2" key="1">
    <citation type="submission" date="2017-09" db="EMBL/GenBank/DDBJ databases">
        <authorList>
            <person name="Varghese N."/>
            <person name="Submissions S."/>
        </authorList>
    </citation>
    <scope>NUCLEOTIDE SEQUENCE [LARGE SCALE GENOMIC DNA]</scope>
    <source>
        <strain evidence="2">CGMCC 4.6857</strain>
    </source>
</reference>
<organism evidence="1 2">
    <name type="scientific">Paractinoplanes atraurantiacus</name>
    <dbReference type="NCBI Taxonomy" id="1036182"/>
    <lineage>
        <taxon>Bacteria</taxon>
        <taxon>Bacillati</taxon>
        <taxon>Actinomycetota</taxon>
        <taxon>Actinomycetes</taxon>
        <taxon>Micromonosporales</taxon>
        <taxon>Micromonosporaceae</taxon>
        <taxon>Paractinoplanes</taxon>
    </lineage>
</organism>
<dbReference type="AlphaFoldDB" id="A0A285HU71"/>
<proteinExistence type="predicted"/>
<dbReference type="SUPFAM" id="SSF50978">
    <property type="entry name" value="WD40 repeat-like"/>
    <property type="match status" value="1"/>
</dbReference>
<dbReference type="InterPro" id="IPR015943">
    <property type="entry name" value="WD40/YVTN_repeat-like_dom_sf"/>
</dbReference>
<dbReference type="EMBL" id="OBDY01000005">
    <property type="protein sequence ID" value="SNY39250.1"/>
    <property type="molecule type" value="Genomic_DNA"/>
</dbReference>
<accession>A0A285HU71</accession>
<protein>
    <submittedName>
        <fullName evidence="1">Uncharacterized protein</fullName>
    </submittedName>
</protein>
<dbReference type="InterPro" id="IPR036322">
    <property type="entry name" value="WD40_repeat_dom_sf"/>
</dbReference>
<gene>
    <name evidence="1" type="ORF">SAMN05421748_105336</name>
</gene>
<dbReference type="Gene3D" id="2.130.10.10">
    <property type="entry name" value="YVTN repeat-like/Quinoprotein amine dehydrogenase"/>
    <property type="match status" value="2"/>
</dbReference>